<accession>A0A2T3N9R4</accession>
<feature type="domain" description="Tyr recombinase" evidence="2">
    <location>
        <begin position="5"/>
        <end position="186"/>
    </location>
</feature>
<dbReference type="GO" id="GO:0003677">
    <property type="term" value="F:DNA binding"/>
    <property type="evidence" value="ECO:0007669"/>
    <property type="project" value="InterPro"/>
</dbReference>
<dbReference type="InterPro" id="IPR011010">
    <property type="entry name" value="DNA_brk_join_enz"/>
</dbReference>
<evidence type="ECO:0000259" key="2">
    <source>
        <dbReference type="PROSITE" id="PS51898"/>
    </source>
</evidence>
<dbReference type="RefSeq" id="WP_107299672.1">
    <property type="nucleotide sequence ID" value="NZ_PYMB01000011.1"/>
</dbReference>
<organism evidence="3 4">
    <name type="scientific">Photobacterium rosenbergii</name>
    <dbReference type="NCBI Taxonomy" id="294936"/>
    <lineage>
        <taxon>Bacteria</taxon>
        <taxon>Pseudomonadati</taxon>
        <taxon>Pseudomonadota</taxon>
        <taxon>Gammaproteobacteria</taxon>
        <taxon>Vibrionales</taxon>
        <taxon>Vibrionaceae</taxon>
        <taxon>Photobacterium</taxon>
    </lineage>
</organism>
<dbReference type="GO" id="GO:0006310">
    <property type="term" value="P:DNA recombination"/>
    <property type="evidence" value="ECO:0007669"/>
    <property type="project" value="UniProtKB-KW"/>
</dbReference>
<dbReference type="EMBL" id="PYMB01000011">
    <property type="protein sequence ID" value="PSW10257.1"/>
    <property type="molecule type" value="Genomic_DNA"/>
</dbReference>
<sequence>MREVSPVKDLVVVGQVSRLLDKHYGRQMARIWDLGINLALRITDLLNLKFEDLITERGERYIVTREKKTGKTAKIKLNSKAADIVDAIRAEFPHHVYIFQSYRSPRVKNKPPAPLDRGNVRKAFAAIGDIVDVHLGTHSMRKTRGYHMYQQIGRIEPVQKMLRHSSPGVTLRYIGIEQSDVDRTFDELVL</sequence>
<evidence type="ECO:0000313" key="3">
    <source>
        <dbReference type="EMBL" id="PSW10257.1"/>
    </source>
</evidence>
<protein>
    <submittedName>
        <fullName evidence="3">Site-specific integrase</fullName>
    </submittedName>
</protein>
<dbReference type="Pfam" id="PF00589">
    <property type="entry name" value="Phage_integrase"/>
    <property type="match status" value="1"/>
</dbReference>
<dbReference type="Proteomes" id="UP000241346">
    <property type="component" value="Unassembled WGS sequence"/>
</dbReference>
<dbReference type="Gene3D" id="1.10.443.10">
    <property type="entry name" value="Intergrase catalytic core"/>
    <property type="match status" value="1"/>
</dbReference>
<dbReference type="OrthoDB" id="9788852at2"/>
<keyword evidence="1" id="KW-0233">DNA recombination</keyword>
<dbReference type="PROSITE" id="PS51898">
    <property type="entry name" value="TYR_RECOMBINASE"/>
    <property type="match status" value="1"/>
</dbReference>
<dbReference type="SUPFAM" id="SSF56349">
    <property type="entry name" value="DNA breaking-rejoining enzymes"/>
    <property type="match status" value="1"/>
</dbReference>
<reference evidence="3 4" key="1">
    <citation type="submission" date="2018-03" db="EMBL/GenBank/DDBJ databases">
        <title>Whole genome sequencing of Histamine producing bacteria.</title>
        <authorList>
            <person name="Butler K."/>
        </authorList>
    </citation>
    <scope>NUCLEOTIDE SEQUENCE [LARGE SCALE GENOMIC DNA]</scope>
    <source>
        <strain evidence="3 4">DSM 19138</strain>
    </source>
</reference>
<gene>
    <name evidence="3" type="ORF">C9J01_18770</name>
</gene>
<comment type="caution">
    <text evidence="3">The sequence shown here is derived from an EMBL/GenBank/DDBJ whole genome shotgun (WGS) entry which is preliminary data.</text>
</comment>
<proteinExistence type="predicted"/>
<name>A0A2T3N9R4_9GAMM</name>
<dbReference type="InterPro" id="IPR013762">
    <property type="entry name" value="Integrase-like_cat_sf"/>
</dbReference>
<evidence type="ECO:0000256" key="1">
    <source>
        <dbReference type="ARBA" id="ARBA00023172"/>
    </source>
</evidence>
<dbReference type="AlphaFoldDB" id="A0A2T3N9R4"/>
<dbReference type="GO" id="GO:0015074">
    <property type="term" value="P:DNA integration"/>
    <property type="evidence" value="ECO:0007669"/>
    <property type="project" value="InterPro"/>
</dbReference>
<dbReference type="InterPro" id="IPR002104">
    <property type="entry name" value="Integrase_catalytic"/>
</dbReference>
<evidence type="ECO:0000313" key="4">
    <source>
        <dbReference type="Proteomes" id="UP000241346"/>
    </source>
</evidence>